<evidence type="ECO:0000313" key="11">
    <source>
        <dbReference type="EMBL" id="SBW03901.1"/>
    </source>
</evidence>
<dbReference type="InterPro" id="IPR028362">
    <property type="entry name" value="AlgI"/>
</dbReference>
<keyword evidence="5 10" id="KW-0812">Transmembrane</keyword>
<feature type="transmembrane region" description="Helical" evidence="10">
    <location>
        <begin position="309"/>
        <end position="338"/>
    </location>
</feature>
<comment type="subcellular location">
    <subcellularLocation>
        <location evidence="1">Cell membrane</location>
        <topology evidence="1">Multi-pass membrane protein</topology>
    </subcellularLocation>
</comment>
<feature type="transmembrane region" description="Helical" evidence="10">
    <location>
        <begin position="52"/>
        <end position="71"/>
    </location>
</feature>
<evidence type="ECO:0000256" key="5">
    <source>
        <dbReference type="ARBA" id="ARBA00022692"/>
    </source>
</evidence>
<evidence type="ECO:0000256" key="8">
    <source>
        <dbReference type="ARBA" id="ARBA00023315"/>
    </source>
</evidence>
<evidence type="ECO:0000256" key="7">
    <source>
        <dbReference type="ARBA" id="ARBA00023136"/>
    </source>
</evidence>
<feature type="transmembrane region" description="Helical" evidence="10">
    <location>
        <begin position="116"/>
        <end position="134"/>
    </location>
</feature>
<keyword evidence="6 10" id="KW-1133">Transmembrane helix</keyword>
<dbReference type="GO" id="GO:0016746">
    <property type="term" value="F:acyltransferase activity"/>
    <property type="evidence" value="ECO:0007669"/>
    <property type="project" value="UniProtKB-KW"/>
</dbReference>
<name>A0A212JWS1_9FIRM</name>
<dbReference type="AlphaFoldDB" id="A0A212JWS1"/>
<evidence type="ECO:0000256" key="2">
    <source>
        <dbReference type="ARBA" id="ARBA00010323"/>
    </source>
</evidence>
<dbReference type="EMBL" id="FLUN01000001">
    <property type="protein sequence ID" value="SBW03901.1"/>
    <property type="molecule type" value="Genomic_DNA"/>
</dbReference>
<keyword evidence="7 9" id="KW-0472">Membrane</keyword>
<dbReference type="PANTHER" id="PTHR13285:SF23">
    <property type="entry name" value="TEICHOIC ACID D-ALANYLTRANSFERASE"/>
    <property type="match status" value="1"/>
</dbReference>
<evidence type="ECO:0000256" key="9">
    <source>
        <dbReference type="PIRNR" id="PIRNR016636"/>
    </source>
</evidence>
<dbReference type="GO" id="GO:0042121">
    <property type="term" value="P:alginic acid biosynthetic process"/>
    <property type="evidence" value="ECO:0007669"/>
    <property type="project" value="InterPro"/>
</dbReference>
<proteinExistence type="inferred from homology"/>
<reference evidence="11" key="1">
    <citation type="submission" date="2016-04" db="EMBL/GenBank/DDBJ databases">
        <authorList>
            <person name="Evans L.H."/>
            <person name="Alamgir A."/>
            <person name="Owens N."/>
            <person name="Weber N.D."/>
            <person name="Virtaneva K."/>
            <person name="Barbian K."/>
            <person name="Babar A."/>
            <person name="Rosenke K."/>
        </authorList>
    </citation>
    <scope>NUCLEOTIDE SEQUENCE</scope>
    <source>
        <strain evidence="11">86</strain>
    </source>
</reference>
<feature type="transmembrane region" description="Helical" evidence="10">
    <location>
        <begin position="358"/>
        <end position="387"/>
    </location>
</feature>
<feature type="transmembrane region" description="Helical" evidence="10">
    <location>
        <begin position="6"/>
        <end position="23"/>
    </location>
</feature>
<organism evidence="11">
    <name type="scientific">uncultured Eubacteriales bacterium</name>
    <dbReference type="NCBI Taxonomy" id="172733"/>
    <lineage>
        <taxon>Bacteria</taxon>
        <taxon>Bacillati</taxon>
        <taxon>Bacillota</taxon>
        <taxon>Clostridia</taxon>
        <taxon>Eubacteriales</taxon>
        <taxon>environmental samples</taxon>
    </lineage>
</organism>
<evidence type="ECO:0000256" key="4">
    <source>
        <dbReference type="ARBA" id="ARBA00022679"/>
    </source>
</evidence>
<keyword evidence="4 9" id="KW-0808">Transferase</keyword>
<dbReference type="PIRSF" id="PIRSF500217">
    <property type="entry name" value="AlgI"/>
    <property type="match status" value="1"/>
</dbReference>
<dbReference type="GO" id="GO:0005886">
    <property type="term" value="C:plasma membrane"/>
    <property type="evidence" value="ECO:0007669"/>
    <property type="project" value="UniProtKB-SubCell"/>
</dbReference>
<protein>
    <submittedName>
        <fullName evidence="11">Putative alginate O-acetyltransferase</fullName>
        <ecNumber evidence="11">2.3.1.-</ecNumber>
    </submittedName>
</protein>
<dbReference type="InterPro" id="IPR024194">
    <property type="entry name" value="Ac/AlaTfrase_AlgI/DltB"/>
</dbReference>
<feature type="transmembrane region" description="Helical" evidence="10">
    <location>
        <begin position="440"/>
        <end position="457"/>
    </location>
</feature>
<feature type="transmembrane region" description="Helical" evidence="10">
    <location>
        <begin position="30"/>
        <end position="46"/>
    </location>
</feature>
<accession>A0A212JWS1</accession>
<feature type="transmembrane region" description="Helical" evidence="10">
    <location>
        <begin position="224"/>
        <end position="244"/>
    </location>
</feature>
<dbReference type="EC" id="2.3.1.-" evidence="11"/>
<evidence type="ECO:0000256" key="3">
    <source>
        <dbReference type="ARBA" id="ARBA00022475"/>
    </source>
</evidence>
<gene>
    <name evidence="11" type="ORF">KL86CLO1_11838</name>
</gene>
<sequence length="472" mass="52590">MSFTGVSFLFAFLPALLAVYYLLPSRLRAARNFILLGASLFFYAWAGPGFLLLLLASSALNYLAGLLVSGGSQGRKKAVLILAVLCNLALLGWFKYAGFFAGILNSAGLSVPMPQVVLPLGISFFTFQAISYVADVYRGAIPAQKNPLWVALYLSFFPRLVAGPIARYPDFRADLDGRQESVDDFVGGAVRFLFGMAKKLLLANSLAQVADAAYATKLGELSTAMAWLGAVSYTLQIYLDFSAYSDMAIGLGRMFGFHFPENFIYPYMARSITEFWRRWHITLSSWFRDYVYIPLGGSRRALPRQILNLLVVWCLTGFWHGAAWNFVAWGLYYAMVLIGERYLWGKAVENLPSPLRRVYTLFIVILGWVLFRASGAEQIIGILGTLFGLRGMGPGSSQALYFLLEYRWELILGVLTALPIKNWLSAWLEQKQTAWSGQVLIWAPRLLALSFGAFALARMVSSGFNPFIYANF</sequence>
<dbReference type="Pfam" id="PF03062">
    <property type="entry name" value="MBOAT"/>
    <property type="match status" value="1"/>
</dbReference>
<evidence type="ECO:0000256" key="10">
    <source>
        <dbReference type="SAM" id="Phobius"/>
    </source>
</evidence>
<feature type="transmembrane region" description="Helical" evidence="10">
    <location>
        <begin position="78"/>
        <end position="96"/>
    </location>
</feature>
<dbReference type="PANTHER" id="PTHR13285">
    <property type="entry name" value="ACYLTRANSFERASE"/>
    <property type="match status" value="1"/>
</dbReference>
<dbReference type="InterPro" id="IPR051085">
    <property type="entry name" value="MB_O-acyltransferase"/>
</dbReference>
<evidence type="ECO:0000256" key="6">
    <source>
        <dbReference type="ARBA" id="ARBA00022989"/>
    </source>
</evidence>
<keyword evidence="8 9" id="KW-0012">Acyltransferase</keyword>
<evidence type="ECO:0000256" key="1">
    <source>
        <dbReference type="ARBA" id="ARBA00004651"/>
    </source>
</evidence>
<feature type="transmembrane region" description="Helical" evidence="10">
    <location>
        <begin position="146"/>
        <end position="166"/>
    </location>
</feature>
<dbReference type="InterPro" id="IPR004299">
    <property type="entry name" value="MBOAT_fam"/>
</dbReference>
<comment type="similarity">
    <text evidence="2 9">Belongs to the membrane-bound acyltransferase family.</text>
</comment>
<keyword evidence="3 9" id="KW-1003">Cell membrane</keyword>
<dbReference type="PIRSF" id="PIRSF016636">
    <property type="entry name" value="AlgI_DltB"/>
    <property type="match status" value="1"/>
</dbReference>